<evidence type="ECO:0000259" key="2">
    <source>
        <dbReference type="Pfam" id="PF12937"/>
    </source>
</evidence>
<evidence type="ECO:0000313" key="3">
    <source>
        <dbReference type="EMBL" id="KAF7357478.1"/>
    </source>
</evidence>
<evidence type="ECO:0000256" key="1">
    <source>
        <dbReference type="SAM" id="Coils"/>
    </source>
</evidence>
<gene>
    <name evidence="3" type="ORF">MSAN_01344000</name>
</gene>
<comment type="caution">
    <text evidence="3">The sequence shown here is derived from an EMBL/GenBank/DDBJ whole genome shotgun (WGS) entry which is preliminary data.</text>
</comment>
<dbReference type="Pfam" id="PF12937">
    <property type="entry name" value="F-box-like"/>
    <property type="match status" value="1"/>
</dbReference>
<name>A0A8H7D3K5_9AGAR</name>
<feature type="domain" description="F-box" evidence="2">
    <location>
        <begin position="69"/>
        <end position="119"/>
    </location>
</feature>
<evidence type="ECO:0000313" key="4">
    <source>
        <dbReference type="Proteomes" id="UP000623467"/>
    </source>
</evidence>
<keyword evidence="4" id="KW-1185">Reference proteome</keyword>
<accession>A0A8H7D3K5</accession>
<sequence length="499" mass="57179">MSSAPHSIRATVLQQTERARRCSKAEIERFIEKTEQRIISLESQINALIELRDSQRACVLALKNMASPIHSLPIELLVEIFDLAVEDYWHVENLYCISQVCWDWRQVAQSTPRLWTRPVTIVVSKAGGAADELESLPEVGDATAQWKTWLARSAPLPIHISLVKPRFDYRDINRYILEEGLRVAHRCASLRIDIKGSGTPSWFVRRLAQSKLDSLDELDLGYVQDDDTDRTSVSFTAASRLQKLHLINLGALQIALPWAQLTELRFHCDSPEAFEAFRQCANLIRVYINILQRTPFFEVRQDMPIQFGQLCTLSLHSWTGFPFFFYRLSTPALQELQLHGVRWIPADFTAFQLRAPNITSLELIDSYSCVPRDMKAAICDTPSLTHLTIKDCKESFDDAFISSLCYKDGLTPLVPRLHHLVVDSNVVNFTEDVLASMIMSRWWTETERASYAAPPVARWTYVELRLSMGFRPYQLGARFTEPVKTIPPDVLIYRKDVVY</sequence>
<reference evidence="3" key="1">
    <citation type="submission" date="2020-05" db="EMBL/GenBank/DDBJ databases">
        <title>Mycena genomes resolve the evolution of fungal bioluminescence.</title>
        <authorList>
            <person name="Tsai I.J."/>
        </authorList>
    </citation>
    <scope>NUCLEOTIDE SEQUENCE</scope>
    <source>
        <strain evidence="3">160909Yilan</strain>
    </source>
</reference>
<dbReference type="SUPFAM" id="SSF81383">
    <property type="entry name" value="F-box domain"/>
    <property type="match status" value="1"/>
</dbReference>
<dbReference type="Gene3D" id="1.20.1280.50">
    <property type="match status" value="1"/>
</dbReference>
<dbReference type="AlphaFoldDB" id="A0A8H7D3K5"/>
<protein>
    <submittedName>
        <fullName evidence="3">Cytochrome P450</fullName>
    </submittedName>
</protein>
<dbReference type="EMBL" id="JACAZH010000010">
    <property type="protein sequence ID" value="KAF7357478.1"/>
    <property type="molecule type" value="Genomic_DNA"/>
</dbReference>
<keyword evidence="1" id="KW-0175">Coiled coil</keyword>
<proteinExistence type="predicted"/>
<feature type="coiled-coil region" evidence="1">
    <location>
        <begin position="13"/>
        <end position="51"/>
    </location>
</feature>
<dbReference type="SUPFAM" id="SSF52047">
    <property type="entry name" value="RNI-like"/>
    <property type="match status" value="1"/>
</dbReference>
<dbReference type="Proteomes" id="UP000623467">
    <property type="component" value="Unassembled WGS sequence"/>
</dbReference>
<dbReference type="InterPro" id="IPR001810">
    <property type="entry name" value="F-box_dom"/>
</dbReference>
<dbReference type="InterPro" id="IPR032675">
    <property type="entry name" value="LRR_dom_sf"/>
</dbReference>
<dbReference type="InterPro" id="IPR036047">
    <property type="entry name" value="F-box-like_dom_sf"/>
</dbReference>
<organism evidence="3 4">
    <name type="scientific">Mycena sanguinolenta</name>
    <dbReference type="NCBI Taxonomy" id="230812"/>
    <lineage>
        <taxon>Eukaryota</taxon>
        <taxon>Fungi</taxon>
        <taxon>Dikarya</taxon>
        <taxon>Basidiomycota</taxon>
        <taxon>Agaricomycotina</taxon>
        <taxon>Agaricomycetes</taxon>
        <taxon>Agaricomycetidae</taxon>
        <taxon>Agaricales</taxon>
        <taxon>Marasmiineae</taxon>
        <taxon>Mycenaceae</taxon>
        <taxon>Mycena</taxon>
    </lineage>
</organism>
<dbReference type="OrthoDB" id="2844577at2759"/>
<dbReference type="Gene3D" id="3.80.10.10">
    <property type="entry name" value="Ribonuclease Inhibitor"/>
    <property type="match status" value="1"/>
</dbReference>